<dbReference type="EMBL" id="DXIE01000032">
    <property type="protein sequence ID" value="HIV62224.1"/>
    <property type="molecule type" value="Genomic_DNA"/>
</dbReference>
<feature type="domain" description="Transcription regulator PadR N-terminal" evidence="1">
    <location>
        <begin position="15"/>
        <end position="84"/>
    </location>
</feature>
<dbReference type="InterPro" id="IPR036388">
    <property type="entry name" value="WH-like_DNA-bd_sf"/>
</dbReference>
<comment type="caution">
    <text evidence="2">The sequence shown here is derived from an EMBL/GenBank/DDBJ whole genome shotgun (WGS) entry which is preliminary data.</text>
</comment>
<evidence type="ECO:0000313" key="2">
    <source>
        <dbReference type="EMBL" id="HIV62224.1"/>
    </source>
</evidence>
<evidence type="ECO:0000313" key="3">
    <source>
        <dbReference type="Proteomes" id="UP000886808"/>
    </source>
</evidence>
<reference evidence="2" key="2">
    <citation type="submission" date="2021-04" db="EMBL/GenBank/DDBJ databases">
        <authorList>
            <person name="Gilroy R."/>
        </authorList>
    </citation>
    <scope>NUCLEOTIDE SEQUENCE</scope>
    <source>
        <strain evidence="2">CHK193-4272</strain>
    </source>
</reference>
<dbReference type="SUPFAM" id="SSF46785">
    <property type="entry name" value="Winged helix' DNA-binding domain"/>
    <property type="match status" value="1"/>
</dbReference>
<dbReference type="Proteomes" id="UP000886808">
    <property type="component" value="Unassembled WGS sequence"/>
</dbReference>
<dbReference type="Gene3D" id="1.10.10.10">
    <property type="entry name" value="Winged helix-like DNA-binding domain superfamily/Winged helix DNA-binding domain"/>
    <property type="match status" value="1"/>
</dbReference>
<proteinExistence type="predicted"/>
<protein>
    <submittedName>
        <fullName evidence="2">PadR family transcriptional regulator</fullName>
    </submittedName>
</protein>
<sequence length="116" mass="13433">MSYPESSDRTKMLLVLSLLEQGEQTGFGLIRMMEIRREFAFLAEEAMIYPLLHEMYSKGLITSYEKQTEVGIRRFYKVKRQGIHFLSYLRKLYPNHGFSKVGGGVCAKSENDSVVR</sequence>
<reference evidence="2" key="1">
    <citation type="journal article" date="2021" name="PeerJ">
        <title>Extensive microbial diversity within the chicken gut microbiome revealed by metagenomics and culture.</title>
        <authorList>
            <person name="Gilroy R."/>
            <person name="Ravi A."/>
            <person name="Getino M."/>
            <person name="Pursley I."/>
            <person name="Horton D.L."/>
            <person name="Alikhan N.F."/>
            <person name="Baker D."/>
            <person name="Gharbi K."/>
            <person name="Hall N."/>
            <person name="Watson M."/>
            <person name="Adriaenssens E.M."/>
            <person name="Foster-Nyarko E."/>
            <person name="Jarju S."/>
            <person name="Secka A."/>
            <person name="Antonio M."/>
            <person name="Oren A."/>
            <person name="Chaudhuri R.R."/>
            <person name="La Ragione R."/>
            <person name="Hildebrand F."/>
            <person name="Pallen M.J."/>
        </authorList>
    </citation>
    <scope>NUCLEOTIDE SEQUENCE</scope>
    <source>
        <strain evidence="2">CHK193-4272</strain>
    </source>
</reference>
<evidence type="ECO:0000259" key="1">
    <source>
        <dbReference type="Pfam" id="PF03551"/>
    </source>
</evidence>
<dbReference type="InterPro" id="IPR036390">
    <property type="entry name" value="WH_DNA-bd_sf"/>
</dbReference>
<accession>A0A9D1PHK2</accession>
<dbReference type="AlphaFoldDB" id="A0A9D1PHK2"/>
<organism evidence="2 3">
    <name type="scientific">Candidatus Butyricicoccus avistercoris</name>
    <dbReference type="NCBI Taxonomy" id="2838518"/>
    <lineage>
        <taxon>Bacteria</taxon>
        <taxon>Bacillati</taxon>
        <taxon>Bacillota</taxon>
        <taxon>Clostridia</taxon>
        <taxon>Eubacteriales</taxon>
        <taxon>Butyricicoccaceae</taxon>
        <taxon>Butyricicoccus</taxon>
    </lineage>
</organism>
<name>A0A9D1PHK2_9FIRM</name>
<dbReference type="Pfam" id="PF03551">
    <property type="entry name" value="PadR"/>
    <property type="match status" value="1"/>
</dbReference>
<gene>
    <name evidence="2" type="ORF">H9746_05225</name>
</gene>
<dbReference type="InterPro" id="IPR005149">
    <property type="entry name" value="Tscrpt_reg_PadR_N"/>
</dbReference>